<keyword evidence="5" id="KW-1185">Reference proteome</keyword>
<reference evidence="4 5" key="1">
    <citation type="submission" date="2020-04" db="EMBL/GenBank/DDBJ databases">
        <title>Plant Genome Project.</title>
        <authorList>
            <person name="Zhang R.-G."/>
        </authorList>
    </citation>
    <scope>NUCLEOTIDE SEQUENCE [LARGE SCALE GENOMIC DNA]</scope>
    <source>
        <strain evidence="4">YNK0</strain>
        <tissue evidence="4">Leaf</tissue>
    </source>
</reference>
<name>A0A834Z5D9_TETSI</name>
<accession>A0A834Z5D9</accession>
<evidence type="ECO:0000256" key="3">
    <source>
        <dbReference type="PROSITE-ProRule" id="PRU00708"/>
    </source>
</evidence>
<evidence type="ECO:0000313" key="4">
    <source>
        <dbReference type="EMBL" id="KAF8399717.1"/>
    </source>
</evidence>
<dbReference type="OrthoDB" id="730395at2759"/>
<comment type="similarity">
    <text evidence="2">Belongs to the PPR family. PCMP-E subfamily.</text>
</comment>
<evidence type="ECO:0000256" key="1">
    <source>
        <dbReference type="ARBA" id="ARBA00022737"/>
    </source>
</evidence>
<feature type="repeat" description="PPR" evidence="3">
    <location>
        <begin position="635"/>
        <end position="665"/>
    </location>
</feature>
<evidence type="ECO:0000313" key="5">
    <source>
        <dbReference type="Proteomes" id="UP000655225"/>
    </source>
</evidence>
<dbReference type="FunFam" id="1.25.40.10:FF:000366">
    <property type="entry name" value="Pentatricopeptide (PPR) repeat-containing protein"/>
    <property type="match status" value="1"/>
</dbReference>
<feature type="repeat" description="PPR" evidence="3">
    <location>
        <begin position="261"/>
        <end position="295"/>
    </location>
</feature>
<dbReference type="Pfam" id="PF20431">
    <property type="entry name" value="E_motif"/>
    <property type="match status" value="1"/>
</dbReference>
<dbReference type="InterPro" id="IPR046848">
    <property type="entry name" value="E_motif"/>
</dbReference>
<dbReference type="PROSITE" id="PS51375">
    <property type="entry name" value="PPR"/>
    <property type="match status" value="8"/>
</dbReference>
<protein>
    <recommendedName>
        <fullName evidence="6">Chlororespiratory reduction 21</fullName>
    </recommendedName>
</protein>
<dbReference type="GO" id="GO:0003723">
    <property type="term" value="F:RNA binding"/>
    <property type="evidence" value="ECO:0007669"/>
    <property type="project" value="InterPro"/>
</dbReference>
<organism evidence="4 5">
    <name type="scientific">Tetracentron sinense</name>
    <name type="common">Spur-leaf</name>
    <dbReference type="NCBI Taxonomy" id="13715"/>
    <lineage>
        <taxon>Eukaryota</taxon>
        <taxon>Viridiplantae</taxon>
        <taxon>Streptophyta</taxon>
        <taxon>Embryophyta</taxon>
        <taxon>Tracheophyta</taxon>
        <taxon>Spermatophyta</taxon>
        <taxon>Magnoliopsida</taxon>
        <taxon>Trochodendrales</taxon>
        <taxon>Trochodendraceae</taxon>
        <taxon>Tetracentron</taxon>
    </lineage>
</organism>
<dbReference type="InterPro" id="IPR046960">
    <property type="entry name" value="PPR_At4g14850-like_plant"/>
</dbReference>
<dbReference type="NCBIfam" id="TIGR00756">
    <property type="entry name" value="PPR"/>
    <property type="match status" value="5"/>
</dbReference>
<dbReference type="EMBL" id="JABCRI010000010">
    <property type="protein sequence ID" value="KAF8399717.1"/>
    <property type="molecule type" value="Genomic_DNA"/>
</dbReference>
<dbReference type="FunFam" id="1.25.40.10:FF:000361">
    <property type="entry name" value="Pentatricopeptide repeat-containing protein chloroplastic"/>
    <property type="match status" value="1"/>
</dbReference>
<feature type="repeat" description="PPR" evidence="3">
    <location>
        <begin position="159"/>
        <end position="193"/>
    </location>
</feature>
<dbReference type="Pfam" id="PF13041">
    <property type="entry name" value="PPR_2"/>
    <property type="match status" value="3"/>
</dbReference>
<feature type="repeat" description="PPR" evidence="3">
    <location>
        <begin position="600"/>
        <end position="634"/>
    </location>
</feature>
<proteinExistence type="inferred from homology"/>
<gene>
    <name evidence="4" type="ORF">HHK36_015587</name>
</gene>
<comment type="caution">
    <text evidence="4">The sequence shown here is derived from an EMBL/GenBank/DDBJ whole genome shotgun (WGS) entry which is preliminary data.</text>
</comment>
<dbReference type="GO" id="GO:0009451">
    <property type="term" value="P:RNA modification"/>
    <property type="evidence" value="ECO:0007669"/>
    <property type="project" value="InterPro"/>
</dbReference>
<feature type="repeat" description="PPR" evidence="3">
    <location>
        <begin position="88"/>
        <end position="122"/>
    </location>
</feature>
<evidence type="ECO:0008006" key="6">
    <source>
        <dbReference type="Google" id="ProtNLM"/>
    </source>
</evidence>
<dbReference type="FunFam" id="1.25.40.10:FF:000344">
    <property type="entry name" value="Pentatricopeptide repeat-containing protein"/>
    <property type="match status" value="1"/>
</dbReference>
<dbReference type="PANTHER" id="PTHR47926">
    <property type="entry name" value="PENTATRICOPEPTIDE REPEAT-CONTAINING PROTEIN"/>
    <property type="match status" value="1"/>
</dbReference>
<dbReference type="Pfam" id="PF01535">
    <property type="entry name" value="PPR"/>
    <property type="match status" value="8"/>
</dbReference>
<dbReference type="AlphaFoldDB" id="A0A834Z5D9"/>
<dbReference type="InterPro" id="IPR002885">
    <property type="entry name" value="PPR_rpt"/>
</dbReference>
<dbReference type="Gene3D" id="1.25.40.10">
    <property type="entry name" value="Tetratricopeptide repeat domain"/>
    <property type="match status" value="6"/>
</dbReference>
<feature type="repeat" description="PPR" evidence="3">
    <location>
        <begin position="499"/>
        <end position="533"/>
    </location>
</feature>
<keyword evidence="1" id="KW-0677">Repeat</keyword>
<dbReference type="OMA" id="FFPCLIK"/>
<dbReference type="PANTHER" id="PTHR47926:SF347">
    <property type="entry name" value="PENTATRICOPEPTIDE REPEAT-CONTAINING PROTEIN"/>
    <property type="match status" value="1"/>
</dbReference>
<feature type="repeat" description="PPR" evidence="3">
    <location>
        <begin position="569"/>
        <end position="599"/>
    </location>
</feature>
<dbReference type="Proteomes" id="UP000655225">
    <property type="component" value="Unassembled WGS sequence"/>
</dbReference>
<dbReference type="InterPro" id="IPR011990">
    <property type="entry name" value="TPR-like_helical_dom_sf"/>
</dbReference>
<sequence>MAVSRPPTNLTAVQLYCFSTEQHHLSTPSKVLCNPLNPSHFFRASTARRPSISFNSTFQNCNSSKFEDTHLRKSVIESGFSKNQSVTDLSWVNGIIREYTEDGLFDDAIKVYLEMMNYGLPVEEFYSFPCLIKAFGGLSDVEKGRQIHGHVLKLGGLIDIYVVNSLLAMYWKCGAFEDAMCLFEKMHERDYVSWNTMISGFDQSSQYARSLMMFSRMIQEFGLYPNRVACLSALSSCASCLSLIHGKEIHTFVIKSGLQVDAFLANVLIDMYMKCGDPRDAKLVFKSILKRELLRGNTVIWNVMISGYVCNGCLLEALMMFHEMMVLGIEPDSSTMVAVLVLCSQLLDLEVGRQIHGYIFSFGQESDARVETALLDMYSKCGDIEAGLKVFERSSNRNFIMWGAVLAGCAQSGHPTKVLELFANFRLEGGIADSVVVLAVLRACSSLTLKLKGMEIHGLTVKMGFDCGVFVGGALIDLYAKCRDIESARKIFLRLSARDLVTWNALICGYAQNNYAEEALKAFRDMQFEQVRPNTVTAACILSVCAHLSVMISCKEIHGYLIRNWSEPNVLVNNSLIAAYARCGDINRSCSVFENMLEKNIVSWNSMILGFGMHGCMVEMFALFDKMIAEAMRPDHITFTAILSGCSHAGRVDEGWKHFRSMVEDYELEPELEHYTCMVDLLGRAGHLDQAYDLIMDMPCVPDARIWGSLLGSCRNHSDEWLTERVAKHVFGLDPTSVGYRVLLANIYEGFGKWNEVTRIRADMKDLGLKKRPGCSWIEVNNKVHIFIAGDQSHHQSKEIYATIGNLTVEIKGAGYTPQLLSKSIGNDEASEEGFI</sequence>
<dbReference type="FunFam" id="1.25.40.10:FF:000073">
    <property type="entry name" value="Pentatricopeptide repeat-containing protein chloroplastic"/>
    <property type="match status" value="1"/>
</dbReference>
<evidence type="ECO:0000256" key="2">
    <source>
        <dbReference type="ARBA" id="ARBA00061659"/>
    </source>
</evidence>
<feature type="repeat" description="PPR" evidence="3">
    <location>
        <begin position="297"/>
        <end position="331"/>
    </location>
</feature>
<dbReference type="FunFam" id="1.25.40.10:FF:000144">
    <property type="entry name" value="Pentatricopeptide repeat-containing protein, mitochondrial"/>
    <property type="match status" value="1"/>
</dbReference>